<evidence type="ECO:0000256" key="1">
    <source>
        <dbReference type="SAM" id="SignalP"/>
    </source>
</evidence>
<dbReference type="EMBL" id="CAXITT010000069">
    <property type="protein sequence ID" value="CAL1530420.1"/>
    <property type="molecule type" value="Genomic_DNA"/>
</dbReference>
<name>A0AAV2HAD3_LYMST</name>
<dbReference type="AlphaFoldDB" id="A0AAV2HAD3"/>
<reference evidence="2 3" key="1">
    <citation type="submission" date="2024-04" db="EMBL/GenBank/DDBJ databases">
        <authorList>
            <consortium name="Genoscope - CEA"/>
            <person name="William W."/>
        </authorList>
    </citation>
    <scope>NUCLEOTIDE SEQUENCE [LARGE SCALE GENOMIC DNA]</scope>
</reference>
<gene>
    <name evidence="2" type="ORF">GSLYS_00004553001</name>
</gene>
<dbReference type="Proteomes" id="UP001497497">
    <property type="component" value="Unassembled WGS sequence"/>
</dbReference>
<accession>A0AAV2HAD3</accession>
<sequence length="151" mass="17212">MRPLPWNQLLLLSLVSLNIGLIASQELVENPVEVKRLKKLDCTIKVFHRKCRGISAKRTVDLTAPHSVDVAEPHTVDLTPQITQLEDAILKSFLLSRSQNLIKHLLLEKSLQDVSYFNDAYQRHGQHRLKQDSGEIRILPFLLNSEETTAL</sequence>
<keyword evidence="1" id="KW-0732">Signal</keyword>
<protein>
    <submittedName>
        <fullName evidence="2">Uncharacterized protein</fullName>
    </submittedName>
</protein>
<keyword evidence="3" id="KW-1185">Reference proteome</keyword>
<proteinExistence type="predicted"/>
<comment type="caution">
    <text evidence="2">The sequence shown here is derived from an EMBL/GenBank/DDBJ whole genome shotgun (WGS) entry which is preliminary data.</text>
</comment>
<evidence type="ECO:0000313" key="3">
    <source>
        <dbReference type="Proteomes" id="UP001497497"/>
    </source>
</evidence>
<feature type="chain" id="PRO_5043561911" evidence="1">
    <location>
        <begin position="25"/>
        <end position="151"/>
    </location>
</feature>
<organism evidence="2 3">
    <name type="scientific">Lymnaea stagnalis</name>
    <name type="common">Great pond snail</name>
    <name type="synonym">Helix stagnalis</name>
    <dbReference type="NCBI Taxonomy" id="6523"/>
    <lineage>
        <taxon>Eukaryota</taxon>
        <taxon>Metazoa</taxon>
        <taxon>Spiralia</taxon>
        <taxon>Lophotrochozoa</taxon>
        <taxon>Mollusca</taxon>
        <taxon>Gastropoda</taxon>
        <taxon>Heterobranchia</taxon>
        <taxon>Euthyneura</taxon>
        <taxon>Panpulmonata</taxon>
        <taxon>Hygrophila</taxon>
        <taxon>Lymnaeoidea</taxon>
        <taxon>Lymnaeidae</taxon>
        <taxon>Lymnaea</taxon>
    </lineage>
</organism>
<evidence type="ECO:0000313" key="2">
    <source>
        <dbReference type="EMBL" id="CAL1530420.1"/>
    </source>
</evidence>
<feature type="signal peptide" evidence="1">
    <location>
        <begin position="1"/>
        <end position="24"/>
    </location>
</feature>